<dbReference type="Pfam" id="PF00945">
    <property type="entry name" value="Rhabdo_ncap"/>
    <property type="match status" value="1"/>
</dbReference>
<dbReference type="InterPro" id="IPR023331">
    <property type="entry name" value="Rhabdovirus_ncapsid_C"/>
</dbReference>
<evidence type="ECO:0000256" key="8">
    <source>
        <dbReference type="ARBA" id="ARBA00023086"/>
    </source>
</evidence>
<evidence type="ECO:0000256" key="11">
    <source>
        <dbReference type="ARBA" id="ARBA00033344"/>
    </source>
</evidence>
<protein>
    <recommendedName>
        <fullName evidence="3">Nucleoprotein</fullName>
    </recommendedName>
    <alternativeName>
        <fullName evidence="11">Nucleocapsid protein</fullName>
    </alternativeName>
</protein>
<evidence type="ECO:0000256" key="2">
    <source>
        <dbReference type="ARBA" id="ARBA00004328"/>
    </source>
</evidence>
<evidence type="ECO:0000256" key="4">
    <source>
        <dbReference type="ARBA" id="ARBA00022497"/>
    </source>
</evidence>
<dbReference type="Proteomes" id="UP000113480">
    <property type="component" value="Segment"/>
</dbReference>
<dbReference type="SUPFAM" id="SSF140809">
    <property type="entry name" value="Rhabdovirus nucleoprotein-like"/>
    <property type="match status" value="1"/>
</dbReference>
<dbReference type="RefSeq" id="YP_009176993.1">
    <property type="nucleotide sequence ID" value="NC_028234.1"/>
</dbReference>
<keyword evidence="7" id="KW-0694">RNA-binding</keyword>
<feature type="domain" description="Rhabdovirus nucleocapsid" evidence="13">
    <location>
        <begin position="8"/>
        <end position="423"/>
    </location>
</feature>
<evidence type="ECO:0000256" key="1">
    <source>
        <dbReference type="ARBA" id="ARBA00004192"/>
    </source>
</evidence>
<accession>A0A097A599</accession>
<dbReference type="OrthoDB" id="22890at10239"/>
<dbReference type="Gene3D" id="1.10.3610.10">
    <property type="entry name" value="Nucleoprotein"/>
    <property type="match status" value="1"/>
</dbReference>
<sequence length="440" mass="49949">MYCNITEEVITPCIPKEQSDPQYPSDFFGKKQKPQLIIPQSNWEDKALRNAVYYGILGGDLDIRLALQYLYRTLKKLEGELSDDWESFGLKIGRKGEKINPFSMYDVTETQEPNIDGKTGKEVSEEEDQWMPFWILSHYRLAKTQNDAHRVTLAERLNEQILSINPDASEVTSGKSLFLGWALNANYSKIVAGLDMFLNKFKQHSHSFLKMTTLPSRYRDCSAILNLSHISSVTGLDITAVLDWVFVGQVAKEINQMLKPGQEIDKNDSYTPYLMDMGLSMKSPYSATACPTFHTWCNIICCLLHSERSKNARLISENNIMNVTANAMIMVYVISNRVSIVKAYSKEKPPVKMNPTPAPAAKITINNSNADSSDESDDESISSEFLARPRTNDPADWFQYLINNDCNVPEEIKRYIRSEARKITNPRQGTIGKHVLEKMA</sequence>
<keyword evidence="6" id="KW-0946">Virion</keyword>
<feature type="compositionally biased region" description="Acidic residues" evidence="12">
    <location>
        <begin position="372"/>
        <end position="381"/>
    </location>
</feature>
<dbReference type="InterPro" id="IPR000448">
    <property type="entry name" value="Rhabdo_ncapsid"/>
</dbReference>
<evidence type="ECO:0000256" key="12">
    <source>
        <dbReference type="SAM" id="MobiDB-lite"/>
    </source>
</evidence>
<evidence type="ECO:0000256" key="5">
    <source>
        <dbReference type="ARBA" id="ARBA00022561"/>
    </source>
</evidence>
<keyword evidence="10" id="KW-0687">Ribonucleoprotein</keyword>
<feature type="region of interest" description="Disordered" evidence="12">
    <location>
        <begin position="351"/>
        <end position="383"/>
    </location>
</feature>
<evidence type="ECO:0000256" key="6">
    <source>
        <dbReference type="ARBA" id="ARBA00022844"/>
    </source>
</evidence>
<organism evidence="14 15">
    <name type="scientific">Santa barbara virus</name>
    <dbReference type="NCBI Taxonomy" id="1552661"/>
    <lineage>
        <taxon>Viruses</taxon>
        <taxon>Riboviria</taxon>
        <taxon>Orthornavirae</taxon>
        <taxon>Negarnaviricota</taxon>
        <taxon>Haploviricotina</taxon>
        <taxon>Monjiviricetes</taxon>
        <taxon>Mononegavirales</taxon>
        <taxon>Rhabdoviridae</taxon>
        <taxon>Alpharhabdovirinae</taxon>
        <taxon>Arurhavirus</taxon>
        <taxon>Arurhavirus santabarbara</taxon>
    </lineage>
</organism>
<keyword evidence="9" id="KW-1035">Host cytoplasm</keyword>
<keyword evidence="5" id="KW-0167">Capsid protein</keyword>
<keyword evidence="4" id="KW-1139">Helical capsid protein</keyword>
<dbReference type="InterPro" id="IPR035961">
    <property type="entry name" value="Rhabdovirus_nucleoprotein-like"/>
</dbReference>
<dbReference type="GO" id="GO:0019013">
    <property type="term" value="C:viral nucleocapsid"/>
    <property type="evidence" value="ECO:0007669"/>
    <property type="project" value="UniProtKB-KW"/>
</dbReference>
<evidence type="ECO:0000259" key="13">
    <source>
        <dbReference type="Pfam" id="PF00945"/>
    </source>
</evidence>
<dbReference type="EMBL" id="KM350503">
    <property type="protein sequence ID" value="AIS40844.1"/>
    <property type="molecule type" value="Viral_cRNA"/>
</dbReference>
<dbReference type="GO" id="GO:1990904">
    <property type="term" value="C:ribonucleoprotein complex"/>
    <property type="evidence" value="ECO:0007669"/>
    <property type="project" value="UniProtKB-KW"/>
</dbReference>
<name>A0A097A599_9RHAB</name>
<evidence type="ECO:0000256" key="3">
    <source>
        <dbReference type="ARBA" id="ARBA00014389"/>
    </source>
</evidence>
<keyword evidence="15" id="KW-1185">Reference proteome</keyword>
<comment type="subcellular location">
    <subcellularLocation>
        <location evidence="1">Host cytoplasm</location>
    </subcellularLocation>
    <subcellularLocation>
        <location evidence="2">Virion</location>
    </subcellularLocation>
</comment>
<keyword evidence="8" id="KW-0543">Viral nucleoprotein</keyword>
<reference evidence="14 15" key="1">
    <citation type="submission" date="2014-08" db="EMBL/GenBank/DDBJ databases">
        <title>Fauna of hematophagous Diptera (families Ceratopogonidae, Culicidae and Psychodidae) in the Municipality of Santa Barbara do Para, Para State, Brazil: isolation of a new arbovirus of the Rhabdoviridae family.</title>
        <authorList>
            <person name="Castro F.C."/>
            <person name="Kodama C.S."/>
            <person name="Nunes A.L.Q."/>
            <person name="Monteiro H.A.O."/>
            <person name="Chiang J.O."/>
            <person name="Nunes Neto J.P."/>
            <person name="Silva O.V."/>
            <person name="Martins L.C."/>
            <person name="Saraiva H.A.C."/>
            <person name="Segura M.N.O."/>
            <person name="Medeiros D.B.A."/>
            <person name="Nunes M.R.T."/>
            <person name="Nascimento B.L.S."/>
            <person name="Vasconcelos P.F.C."/>
        </authorList>
    </citation>
    <scope>NUCLEOTIDE SEQUENCE [LARGE SCALE GENOMIC DNA]</scope>
    <source>
        <strain evidence="14">AR775619</strain>
    </source>
</reference>
<dbReference type="InterPro" id="IPR023330">
    <property type="entry name" value="Rhabdovirus_ncapsid_N"/>
</dbReference>
<dbReference type="GO" id="GO:0030430">
    <property type="term" value="C:host cell cytoplasm"/>
    <property type="evidence" value="ECO:0007669"/>
    <property type="project" value="UniProtKB-SubCell"/>
</dbReference>
<evidence type="ECO:0000256" key="7">
    <source>
        <dbReference type="ARBA" id="ARBA00022884"/>
    </source>
</evidence>
<evidence type="ECO:0000313" key="14">
    <source>
        <dbReference type="EMBL" id="AIS40844.1"/>
    </source>
</evidence>
<proteinExistence type="predicted"/>
<dbReference type="Gene3D" id="1.10.3570.10">
    <property type="entry name" value="Rhabdovirus nucleocapsid protein like domain"/>
    <property type="match status" value="1"/>
</dbReference>
<dbReference type="GO" id="GO:0019029">
    <property type="term" value="C:helical viral capsid"/>
    <property type="evidence" value="ECO:0007669"/>
    <property type="project" value="UniProtKB-KW"/>
</dbReference>
<dbReference type="GO" id="GO:0003723">
    <property type="term" value="F:RNA binding"/>
    <property type="evidence" value="ECO:0007669"/>
    <property type="project" value="UniProtKB-KW"/>
</dbReference>
<evidence type="ECO:0000256" key="9">
    <source>
        <dbReference type="ARBA" id="ARBA00023200"/>
    </source>
</evidence>
<evidence type="ECO:0000256" key="10">
    <source>
        <dbReference type="ARBA" id="ARBA00023274"/>
    </source>
</evidence>
<dbReference type="GeneID" id="26122665"/>
<dbReference type="KEGG" id="vg:26122665"/>
<evidence type="ECO:0000313" key="15">
    <source>
        <dbReference type="Proteomes" id="UP000113480"/>
    </source>
</evidence>